<proteinExistence type="predicted"/>
<evidence type="ECO:0000313" key="1">
    <source>
        <dbReference type="EMBL" id="MCY1011516.1"/>
    </source>
</evidence>
<dbReference type="EMBL" id="JAPNKE010000002">
    <property type="protein sequence ID" value="MCY1011516.1"/>
    <property type="molecule type" value="Genomic_DNA"/>
</dbReference>
<organism evidence="1 2">
    <name type="scientific">Nannocystis pusilla</name>
    <dbReference type="NCBI Taxonomy" id="889268"/>
    <lineage>
        <taxon>Bacteria</taxon>
        <taxon>Pseudomonadati</taxon>
        <taxon>Myxococcota</taxon>
        <taxon>Polyangia</taxon>
        <taxon>Nannocystales</taxon>
        <taxon>Nannocystaceae</taxon>
        <taxon>Nannocystis</taxon>
    </lineage>
</organism>
<reference evidence="1" key="1">
    <citation type="submission" date="2022-11" db="EMBL/GenBank/DDBJ databases">
        <title>Minimal conservation of predation-associated metabolite biosynthetic gene clusters underscores biosynthetic potential of Myxococcota including descriptions for ten novel species: Archangium lansinium sp. nov., Myxococcus landrumus sp. nov., Nannocystis bai.</title>
        <authorList>
            <person name="Ahearne A."/>
            <person name="Stevens C."/>
            <person name="Phillips K."/>
        </authorList>
    </citation>
    <scope>NUCLEOTIDE SEQUENCE</scope>
    <source>
        <strain evidence="1">Na p29</strain>
    </source>
</reference>
<gene>
    <name evidence="1" type="ORF">OV079_39335</name>
</gene>
<accession>A0A9X3J1C7</accession>
<evidence type="ECO:0000313" key="2">
    <source>
        <dbReference type="Proteomes" id="UP001150924"/>
    </source>
</evidence>
<dbReference type="RefSeq" id="WP_267774795.1">
    <property type="nucleotide sequence ID" value="NZ_JAPNKE010000002.1"/>
</dbReference>
<name>A0A9X3J1C7_9BACT</name>
<protein>
    <submittedName>
        <fullName evidence="1">Uncharacterized protein</fullName>
    </submittedName>
</protein>
<dbReference type="Proteomes" id="UP001150924">
    <property type="component" value="Unassembled WGS sequence"/>
</dbReference>
<comment type="caution">
    <text evidence="1">The sequence shown here is derived from an EMBL/GenBank/DDBJ whole genome shotgun (WGS) entry which is preliminary data.</text>
</comment>
<keyword evidence="2" id="KW-1185">Reference proteome</keyword>
<dbReference type="AlphaFoldDB" id="A0A9X3J1C7"/>
<sequence length="68" mass="6740">MLTSAVVQPLSETIVVLVQPGPSVSETPVVEVTGGPSVSEVQPGPAVVVAGPGPLVSRVVPCQVSQVP</sequence>